<dbReference type="Proteomes" id="UP000317812">
    <property type="component" value="Chromosome"/>
</dbReference>
<evidence type="ECO:0000313" key="1">
    <source>
        <dbReference type="EMBL" id="QDK18135.1"/>
    </source>
</evidence>
<proteinExistence type="predicted"/>
<dbReference type="AlphaFoldDB" id="A0AAP9DAE1"/>
<reference evidence="1 2" key="1">
    <citation type="submission" date="2019-01" db="EMBL/GenBank/DDBJ databases">
        <title>Florfenicol resistance in Enterobacteriaceae and whole-genome sequence analysis of florfenicol-resistant Leclercia adecarboxylata strain R25.</title>
        <authorList>
            <person name="Bao Q."/>
            <person name="Ying Y."/>
        </authorList>
    </citation>
    <scope>NUCLEOTIDE SEQUENCE [LARGE SCALE GENOMIC DNA]</scope>
    <source>
        <strain evidence="1 2">R25</strain>
    </source>
</reference>
<evidence type="ECO:0000313" key="2">
    <source>
        <dbReference type="Proteomes" id="UP000317812"/>
    </source>
</evidence>
<sequence>MSIPENFSSCSKREQKSSIHRYLDRKVDDSLPDFAAFVVRGFWKCGKRGHKGCLHVDNLNVTHKKTRRSGFFANCCLPKQKPINAWRTVDDDVLYAGRLSYVQPDARHE</sequence>
<accession>A0AAP9DAE1</accession>
<gene>
    <name evidence="1" type="ORF">ES815_07400</name>
</gene>
<protein>
    <submittedName>
        <fullName evidence="1">Uncharacterized protein</fullName>
    </submittedName>
</protein>
<dbReference type="EMBL" id="CP035382">
    <property type="protein sequence ID" value="QDK18135.1"/>
    <property type="molecule type" value="Genomic_DNA"/>
</dbReference>
<name>A0AAP9DAE1_9ENTR</name>
<organism evidence="1 2">
    <name type="scientific">Leclercia adecarboxylata</name>
    <dbReference type="NCBI Taxonomy" id="83655"/>
    <lineage>
        <taxon>Bacteria</taxon>
        <taxon>Pseudomonadati</taxon>
        <taxon>Pseudomonadota</taxon>
        <taxon>Gammaproteobacteria</taxon>
        <taxon>Enterobacterales</taxon>
        <taxon>Enterobacteriaceae</taxon>
        <taxon>Leclercia</taxon>
    </lineage>
</organism>